<dbReference type="Proteomes" id="UP000318626">
    <property type="component" value="Chromosome"/>
</dbReference>
<dbReference type="GO" id="GO:0046872">
    <property type="term" value="F:metal ion binding"/>
    <property type="evidence" value="ECO:0007669"/>
    <property type="project" value="UniProtKB-KW"/>
</dbReference>
<evidence type="ECO:0000256" key="3">
    <source>
        <dbReference type="ARBA" id="ARBA00023004"/>
    </source>
</evidence>
<evidence type="ECO:0000313" key="7">
    <source>
        <dbReference type="Proteomes" id="UP000318626"/>
    </source>
</evidence>
<keyword evidence="3 4" id="KW-0408">Iron</keyword>
<evidence type="ECO:0000313" key="6">
    <source>
        <dbReference type="EMBL" id="QDU75505.1"/>
    </source>
</evidence>
<dbReference type="PROSITE" id="PS51007">
    <property type="entry name" value="CYTC"/>
    <property type="match status" value="1"/>
</dbReference>
<gene>
    <name evidence="6" type="ORF">Pan97_25380</name>
</gene>
<keyword evidence="1 4" id="KW-0349">Heme</keyword>
<accession>A0A518C8F9</accession>
<dbReference type="InterPro" id="IPR011444">
    <property type="entry name" value="DUF1549"/>
</dbReference>
<dbReference type="InterPro" id="IPR009056">
    <property type="entry name" value="Cyt_c-like_dom"/>
</dbReference>
<dbReference type="Pfam" id="PF07587">
    <property type="entry name" value="PSD1"/>
    <property type="match status" value="1"/>
</dbReference>
<keyword evidence="7" id="KW-1185">Reference proteome</keyword>
<dbReference type="KEGG" id="bvo:Pan97_25380"/>
<protein>
    <submittedName>
        <fullName evidence="6">Planctomycete cytochrome C</fullName>
    </submittedName>
</protein>
<dbReference type="PANTHER" id="PTHR35889">
    <property type="entry name" value="CYCLOINULO-OLIGOSACCHARIDE FRUCTANOTRANSFERASE-RELATED"/>
    <property type="match status" value="1"/>
</dbReference>
<evidence type="ECO:0000259" key="5">
    <source>
        <dbReference type="PROSITE" id="PS51007"/>
    </source>
</evidence>
<organism evidence="6 7">
    <name type="scientific">Bremerella volcania</name>
    <dbReference type="NCBI Taxonomy" id="2527984"/>
    <lineage>
        <taxon>Bacteria</taxon>
        <taxon>Pseudomonadati</taxon>
        <taxon>Planctomycetota</taxon>
        <taxon>Planctomycetia</taxon>
        <taxon>Pirellulales</taxon>
        <taxon>Pirellulaceae</taxon>
        <taxon>Bremerella</taxon>
    </lineage>
</organism>
<dbReference type="InterPro" id="IPR036909">
    <property type="entry name" value="Cyt_c-like_dom_sf"/>
</dbReference>
<evidence type="ECO:0000256" key="2">
    <source>
        <dbReference type="ARBA" id="ARBA00022723"/>
    </source>
</evidence>
<dbReference type="EMBL" id="CP036289">
    <property type="protein sequence ID" value="QDU75505.1"/>
    <property type="molecule type" value="Genomic_DNA"/>
</dbReference>
<feature type="domain" description="Cytochrome c" evidence="5">
    <location>
        <begin position="64"/>
        <end position="167"/>
    </location>
</feature>
<dbReference type="PANTHER" id="PTHR35889:SF3">
    <property type="entry name" value="F-BOX DOMAIN-CONTAINING PROTEIN"/>
    <property type="match status" value="1"/>
</dbReference>
<dbReference type="GO" id="GO:0009055">
    <property type="term" value="F:electron transfer activity"/>
    <property type="evidence" value="ECO:0007669"/>
    <property type="project" value="InterPro"/>
</dbReference>
<sequence>MGRREHAFQAFRDFFRDVFYTEGISPTPTYHPLAGLMCAVPYPNLIRSISPWFLLLLLAPPLLAGDQEGESLFVRRIAPLMAEKCLACHGQNEDEIEGGLDMRSLAALHAGGDSGEASIVAGKPEESPLMLAIGRDDFSWSAMPPKEAEKLTAEQIGWFRRWIALGAPWPDEARAAEINAQYADKWSAEDGITVETVGALSQEWANRKYKPEALWAYQPVRKPNVPDVGAAHPIDAFLLAKMPEGLKGAPPVDRRTLIRRATFDLIGLPPSPQEIEAFVSDPSSDEVAFTKVIDRLLASPHYGERMAQHWLDVARYADSSGFANDYERGNAWRYRDYVVRSFNEDKPYDQFIREQIAGDELNPDNSEAIVATGFLRMGPWELTGMEVEKVARQRFLDDVTNSVGETFLAHSLQCARCHDHKFDPVPTHDYYAIQAVFATTQLAERKAPFLEIENTDGFDEKKYLQSRRTEYSQTLKQLDEKQLEAAQAWYAENKIDPARWNETLDKQKGKQDFGAARQTLMRQKVPESEIPPKHVGFAPEDYGNERVARKGLQRLKWEEERYQPYALAVYSGKTPTLKSVYAPLRVPANPMQSGELEQTCILTGGDPFSPSAPVEPGILSVLDEVEHPAIPTHIEGRRAAFAQWVASAENPLTTRTVVNRIWLWHMGQPIAGNPNNFGSTGKRPTHPQLLDWLAATFVESGWSFKAMHRQIMLSEAYRRSCEHPSFDSLDEKDPLGTSYAAFTPRRLTASELRDAMLFATGELNPKLGGIPNRPEINMEAAMQPRQVMGTFASAWTPNPLPEQRQRRSLYSLKIRGLPDPFREVFNAPGPDFSCEMRSESTVTPQVFALFNGKATYDRALALANRVTTEGHTGKDAIDRVFQLTFGRLPTESERIACQKHWQAMEAIQSGRELTEAEVPLVVRRDAVEENTGEKFSFDETLHAYQDFVPDLQPHEVDAKTRALADVCLAILNSNEFVYVY</sequence>
<dbReference type="GO" id="GO:0020037">
    <property type="term" value="F:heme binding"/>
    <property type="evidence" value="ECO:0007669"/>
    <property type="project" value="InterPro"/>
</dbReference>
<proteinExistence type="predicted"/>
<dbReference type="Pfam" id="PF07635">
    <property type="entry name" value="PSCyt1"/>
    <property type="match status" value="1"/>
</dbReference>
<dbReference type="Pfam" id="PF07583">
    <property type="entry name" value="PSCyt2"/>
    <property type="match status" value="1"/>
</dbReference>
<evidence type="ECO:0000256" key="1">
    <source>
        <dbReference type="ARBA" id="ARBA00022617"/>
    </source>
</evidence>
<dbReference type="InterPro" id="IPR022655">
    <property type="entry name" value="DUF1553"/>
</dbReference>
<keyword evidence="2 4" id="KW-0479">Metal-binding</keyword>
<evidence type="ECO:0000256" key="4">
    <source>
        <dbReference type="PROSITE-ProRule" id="PRU00433"/>
    </source>
</evidence>
<name>A0A518C8F9_9BACT</name>
<dbReference type="AlphaFoldDB" id="A0A518C8F9"/>
<reference evidence="7" key="1">
    <citation type="submission" date="2019-02" db="EMBL/GenBank/DDBJ databases">
        <title>Deep-cultivation of Planctomycetes and their phenomic and genomic characterization uncovers novel biology.</title>
        <authorList>
            <person name="Wiegand S."/>
            <person name="Jogler M."/>
            <person name="Boedeker C."/>
            <person name="Pinto D."/>
            <person name="Vollmers J."/>
            <person name="Rivas-Marin E."/>
            <person name="Kohn T."/>
            <person name="Peeters S.H."/>
            <person name="Heuer A."/>
            <person name="Rast P."/>
            <person name="Oberbeckmann S."/>
            <person name="Bunk B."/>
            <person name="Jeske O."/>
            <person name="Meyerdierks A."/>
            <person name="Storesund J.E."/>
            <person name="Kallscheuer N."/>
            <person name="Luecker S."/>
            <person name="Lage O.M."/>
            <person name="Pohl T."/>
            <person name="Merkel B.J."/>
            <person name="Hornburger P."/>
            <person name="Mueller R.-W."/>
            <person name="Bruemmer F."/>
            <person name="Labrenz M."/>
            <person name="Spormann A.M."/>
            <person name="Op den Camp H."/>
            <person name="Overmann J."/>
            <person name="Amann R."/>
            <person name="Jetten M.S.M."/>
            <person name="Mascher T."/>
            <person name="Medema M.H."/>
            <person name="Devos D.P."/>
            <person name="Kaster A.-K."/>
            <person name="Ovreas L."/>
            <person name="Rohde M."/>
            <person name="Galperin M.Y."/>
            <person name="Jogler C."/>
        </authorList>
    </citation>
    <scope>NUCLEOTIDE SEQUENCE [LARGE SCALE GENOMIC DNA]</scope>
    <source>
        <strain evidence="7">Pan97</strain>
    </source>
</reference>
<dbReference type="SUPFAM" id="SSF46626">
    <property type="entry name" value="Cytochrome c"/>
    <property type="match status" value="1"/>
</dbReference>
<dbReference type="InterPro" id="IPR011429">
    <property type="entry name" value="Cyt_c_Planctomycete-type"/>
</dbReference>